<evidence type="ECO:0000313" key="1">
    <source>
        <dbReference type="EMBL" id="CRL20937.1"/>
    </source>
</evidence>
<name>A0A0G4P3R1_PENC3</name>
<dbReference type="EMBL" id="HG793138">
    <property type="protein sequence ID" value="CRL20937.1"/>
    <property type="molecule type" value="Genomic_DNA"/>
</dbReference>
<proteinExistence type="predicted"/>
<keyword evidence="2" id="KW-1185">Reference proteome</keyword>
<gene>
    <name evidence="1" type="ORF">PCAMFM013_S005g000101</name>
</gene>
<dbReference type="AlphaFoldDB" id="A0A0G4P3R1"/>
<reference evidence="1 2" key="1">
    <citation type="journal article" date="2014" name="Nat. Commun.">
        <title>Multiple recent horizontal transfers of a large genomic region in cheese making fungi.</title>
        <authorList>
            <person name="Cheeseman K."/>
            <person name="Ropars J."/>
            <person name="Renault P."/>
            <person name="Dupont J."/>
            <person name="Gouzy J."/>
            <person name="Branca A."/>
            <person name="Abraham A.L."/>
            <person name="Ceppi M."/>
            <person name="Conseiller E."/>
            <person name="Debuchy R."/>
            <person name="Malagnac F."/>
            <person name="Goarin A."/>
            <person name="Silar P."/>
            <person name="Lacoste S."/>
            <person name="Sallet E."/>
            <person name="Bensimon A."/>
            <person name="Giraud T."/>
            <person name="Brygoo Y."/>
        </authorList>
    </citation>
    <scope>NUCLEOTIDE SEQUENCE [LARGE SCALE GENOMIC DNA]</scope>
    <source>
        <strain evidence="2">FM 013</strain>
    </source>
</reference>
<protein>
    <submittedName>
        <fullName evidence="1">Str. FM013</fullName>
    </submittedName>
</protein>
<organism evidence="1 2">
    <name type="scientific">Penicillium camemberti (strain FM 013)</name>
    <dbReference type="NCBI Taxonomy" id="1429867"/>
    <lineage>
        <taxon>Eukaryota</taxon>
        <taxon>Fungi</taxon>
        <taxon>Dikarya</taxon>
        <taxon>Ascomycota</taxon>
        <taxon>Pezizomycotina</taxon>
        <taxon>Eurotiomycetes</taxon>
        <taxon>Eurotiomycetidae</taxon>
        <taxon>Eurotiales</taxon>
        <taxon>Aspergillaceae</taxon>
        <taxon>Penicillium</taxon>
    </lineage>
</organism>
<accession>A0A0G4P3R1</accession>
<dbReference type="Proteomes" id="UP000053732">
    <property type="component" value="Unassembled WGS sequence"/>
</dbReference>
<evidence type="ECO:0000313" key="2">
    <source>
        <dbReference type="Proteomes" id="UP000053732"/>
    </source>
</evidence>
<sequence>MLQAFEVGIINLRASIDRRHAMARGAIPFNMAEFEELSERIWDTRVVLANQIRRWTDRREAAILATLYAELIGTMPDRDGVIR</sequence>